<accession>A0A932EQB1</accession>
<feature type="signal peptide" evidence="1">
    <location>
        <begin position="1"/>
        <end position="19"/>
    </location>
</feature>
<evidence type="ECO:0000256" key="1">
    <source>
        <dbReference type="SAM" id="SignalP"/>
    </source>
</evidence>
<organism evidence="2 3">
    <name type="scientific">Candidatus Korobacter versatilis</name>
    <dbReference type="NCBI Taxonomy" id="658062"/>
    <lineage>
        <taxon>Bacteria</taxon>
        <taxon>Pseudomonadati</taxon>
        <taxon>Acidobacteriota</taxon>
        <taxon>Terriglobia</taxon>
        <taxon>Terriglobales</taxon>
        <taxon>Candidatus Korobacteraceae</taxon>
        <taxon>Candidatus Korobacter</taxon>
    </lineage>
</organism>
<keyword evidence="1" id="KW-0732">Signal</keyword>
<evidence type="ECO:0000313" key="2">
    <source>
        <dbReference type="EMBL" id="MBI2677680.1"/>
    </source>
</evidence>
<dbReference type="AlphaFoldDB" id="A0A932EQB1"/>
<feature type="chain" id="PRO_5037280442" evidence="1">
    <location>
        <begin position="20"/>
        <end position="356"/>
    </location>
</feature>
<sequence>MAMLALLGLAVLVVPAAQAAQVTINLTTNGLPVGGSKAAGYTWNMGAMNGLGVGTPAANVTIATPISATGAIYESSINFVISGLPGPHLTAIKGFVSTPFPAAAVNALRAVGCSNNCGAAAGSYAVLGNSLATAATLQTSTDNGTVIGNIGIQALNLNGASAFTGSATVTVSIVALDTTNGNTDTVTLAITVNSQNAMRLALSTGAAAPNCTVSPANNIGPYSINFGSVNGVGVTSSACVQTTGTNPVVYFTNYRVTPTWSGFTSGTNGTLTAYVSTDFVNNTFLKIREAATSAGLTTNMSTNAGAPQTLGTAGAIVSATPLSRVLGVAVTPNNTFVPAGGGTSDSAVITYTLMVP</sequence>
<name>A0A932EQB1_9BACT</name>
<gene>
    <name evidence="2" type="ORF">HYX28_02750</name>
</gene>
<comment type="caution">
    <text evidence="2">The sequence shown here is derived from an EMBL/GenBank/DDBJ whole genome shotgun (WGS) entry which is preliminary data.</text>
</comment>
<evidence type="ECO:0000313" key="3">
    <source>
        <dbReference type="Proteomes" id="UP000779809"/>
    </source>
</evidence>
<reference evidence="2" key="1">
    <citation type="submission" date="2020-07" db="EMBL/GenBank/DDBJ databases">
        <title>Huge and variable diversity of episymbiotic CPR bacteria and DPANN archaea in groundwater ecosystems.</title>
        <authorList>
            <person name="He C.Y."/>
            <person name="Keren R."/>
            <person name="Whittaker M."/>
            <person name="Farag I.F."/>
            <person name="Doudna J."/>
            <person name="Cate J.H.D."/>
            <person name="Banfield J.F."/>
        </authorList>
    </citation>
    <scope>NUCLEOTIDE SEQUENCE</scope>
    <source>
        <strain evidence="2">NC_groundwater_580_Pr5_B-0.1um_64_19</strain>
    </source>
</reference>
<proteinExistence type="predicted"/>
<protein>
    <submittedName>
        <fullName evidence="2">Uncharacterized protein</fullName>
    </submittedName>
</protein>
<dbReference type="Proteomes" id="UP000779809">
    <property type="component" value="Unassembled WGS sequence"/>
</dbReference>
<dbReference type="EMBL" id="JACPNR010000004">
    <property type="protein sequence ID" value="MBI2677680.1"/>
    <property type="molecule type" value="Genomic_DNA"/>
</dbReference>